<keyword evidence="9" id="KW-0597">Phosphoprotein</keyword>
<dbReference type="InterPro" id="IPR001925">
    <property type="entry name" value="Porin_Euk"/>
</dbReference>
<feature type="chain" id="PRO_5041269057" description="Non-selective voltage-gated ion channel VDAC1" evidence="38">
    <location>
        <begin position="22"/>
        <end position="164"/>
    </location>
</feature>
<keyword evidence="17" id="KW-0520">NAD</keyword>
<evidence type="ECO:0000256" key="14">
    <source>
        <dbReference type="ARBA" id="ARBA00022840"/>
    </source>
</evidence>
<comment type="catalytic activity">
    <reaction evidence="31">
        <text>acetylcholine(in) = acetylcholine(out)</text>
        <dbReference type="Rhea" id="RHEA:74663"/>
        <dbReference type="ChEBI" id="CHEBI:15355"/>
    </reaction>
</comment>
<comment type="catalytic activity">
    <reaction evidence="27">
        <text>Na(+)(in) = Na(+)(out)</text>
        <dbReference type="Rhea" id="RHEA:34963"/>
        <dbReference type="ChEBI" id="CHEBI:29101"/>
    </reaction>
</comment>
<organism evidence="39 40">
    <name type="scientific">Sciurus carolinensis</name>
    <name type="common">Eastern gray squirrel</name>
    <dbReference type="NCBI Taxonomy" id="30640"/>
    <lineage>
        <taxon>Eukaryota</taxon>
        <taxon>Metazoa</taxon>
        <taxon>Chordata</taxon>
        <taxon>Craniata</taxon>
        <taxon>Vertebrata</taxon>
        <taxon>Euteleostomi</taxon>
        <taxon>Mammalia</taxon>
        <taxon>Eutheria</taxon>
        <taxon>Euarchontoglires</taxon>
        <taxon>Glires</taxon>
        <taxon>Rodentia</taxon>
        <taxon>Sciuromorpha</taxon>
        <taxon>Sciuridae</taxon>
        <taxon>Sciurinae</taxon>
        <taxon>Sciurini</taxon>
        <taxon>Sciurus</taxon>
    </lineage>
</organism>
<comment type="catalytic activity">
    <reaction evidence="22">
        <text>chloride(in) = chloride(out)</text>
        <dbReference type="Rhea" id="RHEA:29823"/>
        <dbReference type="ChEBI" id="CHEBI:17996"/>
    </reaction>
</comment>
<evidence type="ECO:0000256" key="20">
    <source>
        <dbReference type="ARBA" id="ARBA00023128"/>
    </source>
</evidence>
<evidence type="ECO:0000256" key="18">
    <source>
        <dbReference type="ARBA" id="ARBA00023065"/>
    </source>
</evidence>
<dbReference type="AlphaFoldDB" id="A0AA41MYB4"/>
<evidence type="ECO:0000256" key="37">
    <source>
        <dbReference type="ARBA" id="ARBA00046417"/>
    </source>
</evidence>
<evidence type="ECO:0000256" key="9">
    <source>
        <dbReference type="ARBA" id="ARBA00022553"/>
    </source>
</evidence>
<evidence type="ECO:0000256" key="16">
    <source>
        <dbReference type="ARBA" id="ARBA00022990"/>
    </source>
</evidence>
<comment type="catalytic activity">
    <reaction evidence="23">
        <text>a 1,2-diacyl-sn-glycero-3-phospho-L-serine(in) = a 1,2-diacyl-sn-glycero-3-phospho-L-serine(out)</text>
        <dbReference type="Rhea" id="RHEA:38663"/>
        <dbReference type="ChEBI" id="CHEBI:57262"/>
    </reaction>
</comment>
<dbReference type="PANTHER" id="PTHR11743:SF13">
    <property type="entry name" value="VOLTAGE-DEPENDENT ANION-SELECTIVE CHANNEL PROTEIN 1"/>
    <property type="match status" value="1"/>
</dbReference>
<comment type="subcellular location">
    <subcellularLocation>
        <location evidence="3">Cell membrane</location>
        <topology evidence="3">Multi-pass membrane protein</topology>
    </subcellularLocation>
    <subcellularLocation>
        <location evidence="1">Membrane raft</location>
        <topology evidence="1">Multi-pass membrane protein</topology>
    </subcellularLocation>
    <subcellularLocation>
        <location evidence="2">Mitochondrion outer membrane</location>
        <topology evidence="2">Multi-pass membrane protein</topology>
    </subcellularLocation>
</comment>
<evidence type="ECO:0000256" key="28">
    <source>
        <dbReference type="ARBA" id="ARBA00036483"/>
    </source>
</evidence>
<evidence type="ECO:0000256" key="17">
    <source>
        <dbReference type="ARBA" id="ARBA00023027"/>
    </source>
</evidence>
<evidence type="ECO:0000256" key="22">
    <source>
        <dbReference type="ARBA" id="ARBA00024167"/>
    </source>
</evidence>
<comment type="catalytic activity">
    <reaction evidence="26">
        <text>K(+)(in) = K(+)(out)</text>
        <dbReference type="Rhea" id="RHEA:29463"/>
        <dbReference type="ChEBI" id="CHEBI:29103"/>
    </reaction>
</comment>
<evidence type="ECO:0000256" key="25">
    <source>
        <dbReference type="ARBA" id="ARBA00034269"/>
    </source>
</evidence>
<keyword evidence="10" id="KW-0812">Transmembrane</keyword>
<evidence type="ECO:0000313" key="39">
    <source>
        <dbReference type="EMBL" id="MBZ3880300.1"/>
    </source>
</evidence>
<reference evidence="39" key="1">
    <citation type="submission" date="2020-03" db="EMBL/GenBank/DDBJ databases">
        <title>Studies in the Genomics of Life Span.</title>
        <authorList>
            <person name="Glass D."/>
        </authorList>
    </citation>
    <scope>NUCLEOTIDE SEQUENCE</scope>
    <source>
        <strain evidence="39">SUZIE</strain>
        <tissue evidence="39">Muscle</tissue>
    </source>
</reference>
<keyword evidence="15" id="KW-0832">Ubl conjugation</keyword>
<evidence type="ECO:0000256" key="5">
    <source>
        <dbReference type="ARBA" id="ARBA00022448"/>
    </source>
</evidence>
<accession>A0AA41MYB4</accession>
<evidence type="ECO:0000256" key="19">
    <source>
        <dbReference type="ARBA" id="ARBA00023114"/>
    </source>
</evidence>
<evidence type="ECO:0000256" key="30">
    <source>
        <dbReference type="ARBA" id="ARBA00036683"/>
    </source>
</evidence>
<dbReference type="GO" id="GO:0005524">
    <property type="term" value="F:ATP binding"/>
    <property type="evidence" value="ECO:0007669"/>
    <property type="project" value="UniProtKB-KW"/>
</dbReference>
<evidence type="ECO:0000256" key="3">
    <source>
        <dbReference type="ARBA" id="ARBA00004651"/>
    </source>
</evidence>
<comment type="function">
    <text evidence="34">Catalyzes the scrambling of phospholipids across the outer mitochondrial membrane; the mechanism is unrelated to channel activity and is capable of translocating both anionic and zwitterionic phospholipids.</text>
</comment>
<dbReference type="GO" id="GO:0006915">
    <property type="term" value="P:apoptotic process"/>
    <property type="evidence" value="ECO:0007669"/>
    <property type="project" value="UniProtKB-KW"/>
</dbReference>
<dbReference type="GO" id="GO:0015288">
    <property type="term" value="F:porin activity"/>
    <property type="evidence" value="ECO:0007669"/>
    <property type="project" value="UniProtKB-KW"/>
</dbReference>
<dbReference type="GO" id="GO:0005886">
    <property type="term" value="C:plasma membrane"/>
    <property type="evidence" value="ECO:0007669"/>
    <property type="project" value="UniProtKB-SubCell"/>
</dbReference>
<keyword evidence="14" id="KW-0067">ATP-binding</keyword>
<protein>
    <recommendedName>
        <fullName evidence="35">Non-selective voltage-gated ion channel VDAC1</fullName>
    </recommendedName>
    <alternativeName>
        <fullName evidence="36">Voltage-dependent anion-selective channel protein 1</fullName>
    </alternativeName>
</protein>
<evidence type="ECO:0000256" key="33">
    <source>
        <dbReference type="ARBA" id="ARBA00044897"/>
    </source>
</evidence>
<dbReference type="InterPro" id="IPR027246">
    <property type="entry name" value="Porin_Euk/Tom40"/>
</dbReference>
<dbReference type="PANTHER" id="PTHR11743">
    <property type="entry name" value="VOLTAGE-DEPENDENT ANION-SELECTIVE CHANNEL"/>
    <property type="match status" value="1"/>
</dbReference>
<comment type="catalytic activity">
    <reaction evidence="33">
        <text>ATP(in) = ATP(out)</text>
        <dbReference type="Rhea" id="RHEA:75687"/>
        <dbReference type="ChEBI" id="CHEBI:30616"/>
    </reaction>
</comment>
<comment type="catalytic activity">
    <reaction evidence="28">
        <text>dopamine(out) = dopamine(in)</text>
        <dbReference type="Rhea" id="RHEA:73863"/>
        <dbReference type="ChEBI" id="CHEBI:59905"/>
    </reaction>
</comment>
<evidence type="ECO:0000256" key="12">
    <source>
        <dbReference type="ARBA" id="ARBA00022741"/>
    </source>
</evidence>
<dbReference type="InterPro" id="IPR023614">
    <property type="entry name" value="Porin_dom_sf"/>
</dbReference>
<comment type="catalytic activity">
    <reaction evidence="25">
        <text>Mg(2+)(in) = Mg(2+)(out)</text>
        <dbReference type="Rhea" id="RHEA:29827"/>
        <dbReference type="ChEBI" id="CHEBI:18420"/>
    </reaction>
</comment>
<dbReference type="GO" id="GO:0045121">
    <property type="term" value="C:membrane raft"/>
    <property type="evidence" value="ECO:0007669"/>
    <property type="project" value="UniProtKB-SubCell"/>
</dbReference>
<keyword evidence="38" id="KW-0732">Signal</keyword>
<feature type="signal peptide" evidence="38">
    <location>
        <begin position="1"/>
        <end position="21"/>
    </location>
</feature>
<sequence>MLLLALLALLALLHAAAWAVAATTGAAPVATASEQKMAVPLTSADLGKSARDIFTKGYDFSLIKLNLKTKSENGLGFTGSGSANTETTKVTDSLETKYRWTESCLTFAEKWARNSVPREDKAPSSSLPVCSLDMVKGLCVEELAVFQKEPATFLAAQKEADLAA</sequence>
<comment type="caution">
    <text evidence="39">The sequence shown here is derived from an EMBL/GenBank/DDBJ whole genome shotgun (WGS) entry which is preliminary data.</text>
</comment>
<dbReference type="GO" id="GO:0046930">
    <property type="term" value="C:pore complex"/>
    <property type="evidence" value="ECO:0007669"/>
    <property type="project" value="UniProtKB-KW"/>
</dbReference>
<evidence type="ECO:0000256" key="31">
    <source>
        <dbReference type="ARBA" id="ARBA00036778"/>
    </source>
</evidence>
<evidence type="ECO:0000256" key="32">
    <source>
        <dbReference type="ARBA" id="ARBA00044892"/>
    </source>
</evidence>
<evidence type="ECO:0000256" key="29">
    <source>
        <dbReference type="ARBA" id="ARBA00036634"/>
    </source>
</evidence>
<evidence type="ECO:0000256" key="10">
    <source>
        <dbReference type="ARBA" id="ARBA00022692"/>
    </source>
</evidence>
<proteinExistence type="inferred from homology"/>
<dbReference type="Gene3D" id="2.40.160.10">
    <property type="entry name" value="Porin"/>
    <property type="match status" value="1"/>
</dbReference>
<evidence type="ECO:0000256" key="15">
    <source>
        <dbReference type="ARBA" id="ARBA00022843"/>
    </source>
</evidence>
<keyword evidence="16" id="KW-0007">Acetylation</keyword>
<dbReference type="Pfam" id="PF01459">
    <property type="entry name" value="Porin_3"/>
    <property type="match status" value="1"/>
</dbReference>
<evidence type="ECO:0000256" key="34">
    <source>
        <dbReference type="ARBA" id="ARBA00044941"/>
    </source>
</evidence>
<keyword evidence="11" id="KW-0053">Apoptosis</keyword>
<evidence type="ECO:0000256" key="38">
    <source>
        <dbReference type="SAM" id="SignalP"/>
    </source>
</evidence>
<comment type="catalytic activity">
    <reaction evidence="24">
        <text>a 1,2-diacyl-sn-glycero-3-phosphocholine(in) = a 1,2-diacyl-sn-glycero-3-phosphocholine(out)</text>
        <dbReference type="Rhea" id="RHEA:38571"/>
        <dbReference type="ChEBI" id="CHEBI:57643"/>
    </reaction>
</comment>
<evidence type="ECO:0000256" key="2">
    <source>
        <dbReference type="ARBA" id="ARBA00004374"/>
    </source>
</evidence>
<keyword evidence="21" id="KW-0472">Membrane</keyword>
<keyword evidence="19" id="KW-0626">Porin</keyword>
<keyword evidence="12" id="KW-0547">Nucleotide-binding</keyword>
<keyword evidence="5" id="KW-0813">Transport</keyword>
<evidence type="ECO:0000256" key="11">
    <source>
        <dbReference type="ARBA" id="ARBA00022703"/>
    </source>
</evidence>
<dbReference type="GO" id="GO:0008308">
    <property type="term" value="F:voltage-gated monoatomic anion channel activity"/>
    <property type="evidence" value="ECO:0007669"/>
    <property type="project" value="InterPro"/>
</dbReference>
<dbReference type="EMBL" id="JAATJV010371734">
    <property type="protein sequence ID" value="MBZ3880300.1"/>
    <property type="molecule type" value="Genomic_DNA"/>
</dbReference>
<evidence type="ECO:0000256" key="7">
    <source>
        <dbReference type="ARBA" id="ARBA00022475"/>
    </source>
</evidence>
<name>A0AA41MYB4_SCICA</name>
<gene>
    <name evidence="39" type="ORF">SUZIE_157250</name>
</gene>
<evidence type="ECO:0000256" key="8">
    <source>
        <dbReference type="ARBA" id="ARBA00022499"/>
    </source>
</evidence>
<evidence type="ECO:0000256" key="36">
    <source>
        <dbReference type="ARBA" id="ARBA00045025"/>
    </source>
</evidence>
<comment type="subunit">
    <text evidence="37">Homodimer and homotrimer; in response to cyclic AMP or calcium; oligomerization is required for scramblase activity. Component of the mitochondrial permeability transition pore complex (mPTPC), at least composed of SPG7, VDAC1 and PPIF. Interacts with SPG7, NIPSNAP2 and SLC25A30. Interacts with hexokinases including HK1. The HK1-VDAC1 complex interacts with ATF2. Interacts with BCL2L1. Interacts with BAK1. Interacts with RTL10/BOP (via BH3 domain). Interacts with amyloid-beta and APP; induces VDAC1 dephosphorylation. Interacts with TMEM41B. Interacts with BCAP31. Interacts with HSPA9; this interaction couples ITPR1 to VDAC1.</text>
</comment>
<keyword evidence="6" id="KW-1134">Transmembrane beta strand</keyword>
<comment type="similarity">
    <text evidence="4">Belongs to the eukaryotic mitochondrial porin family.</text>
</comment>
<evidence type="ECO:0000256" key="35">
    <source>
        <dbReference type="ARBA" id="ARBA00044987"/>
    </source>
</evidence>
<evidence type="ECO:0000256" key="24">
    <source>
        <dbReference type="ARBA" id="ARBA00024631"/>
    </source>
</evidence>
<dbReference type="Proteomes" id="UP001166674">
    <property type="component" value="Unassembled WGS sequence"/>
</dbReference>
<keyword evidence="13" id="KW-1000">Mitochondrion outer membrane</keyword>
<keyword evidence="40" id="KW-1185">Reference proteome</keyword>
<evidence type="ECO:0000256" key="1">
    <source>
        <dbReference type="ARBA" id="ARBA00004314"/>
    </source>
</evidence>
<evidence type="ECO:0000256" key="27">
    <source>
        <dbReference type="ARBA" id="ARBA00036239"/>
    </source>
</evidence>
<evidence type="ECO:0000256" key="13">
    <source>
        <dbReference type="ARBA" id="ARBA00022787"/>
    </source>
</evidence>
<keyword evidence="20" id="KW-0496">Mitochondrion</keyword>
<evidence type="ECO:0000256" key="23">
    <source>
        <dbReference type="ARBA" id="ARBA00024479"/>
    </source>
</evidence>
<evidence type="ECO:0000256" key="6">
    <source>
        <dbReference type="ARBA" id="ARBA00022452"/>
    </source>
</evidence>
<comment type="catalytic activity">
    <reaction evidence="29">
        <text>Ca(2+)(in) = Ca(2+)(out)</text>
        <dbReference type="Rhea" id="RHEA:29671"/>
        <dbReference type="ChEBI" id="CHEBI:29108"/>
    </reaction>
</comment>
<evidence type="ECO:0000313" key="40">
    <source>
        <dbReference type="Proteomes" id="UP001166674"/>
    </source>
</evidence>
<keyword evidence="18" id="KW-0406">Ion transport</keyword>
<keyword evidence="8" id="KW-1017">Isopeptide bond</keyword>
<keyword evidence="7" id="KW-1003">Cell membrane</keyword>
<comment type="catalytic activity">
    <reaction evidence="30">
        <text>L-glutamate(out) = L-glutamate(in)</text>
        <dbReference type="Rhea" id="RHEA:66336"/>
        <dbReference type="ChEBI" id="CHEBI:29985"/>
    </reaction>
</comment>
<evidence type="ECO:0000256" key="21">
    <source>
        <dbReference type="ARBA" id="ARBA00023136"/>
    </source>
</evidence>
<comment type="catalytic activity">
    <reaction evidence="32">
        <text>Fe(III)-[cytochrome c](out) = Fe(III)-[cytochrome c](in)</text>
        <dbReference type="Rhea" id="RHEA:79311"/>
        <dbReference type="Rhea" id="RHEA-COMP:14399"/>
        <dbReference type="ChEBI" id="CHEBI:29034"/>
    </reaction>
</comment>
<evidence type="ECO:0000256" key="26">
    <source>
        <dbReference type="ARBA" id="ARBA00034430"/>
    </source>
</evidence>
<dbReference type="GO" id="GO:0005741">
    <property type="term" value="C:mitochondrial outer membrane"/>
    <property type="evidence" value="ECO:0007669"/>
    <property type="project" value="UniProtKB-SubCell"/>
</dbReference>
<evidence type="ECO:0000256" key="4">
    <source>
        <dbReference type="ARBA" id="ARBA00007780"/>
    </source>
</evidence>